<dbReference type="AlphaFoldDB" id="A0A8H6YGY0"/>
<feature type="compositionally biased region" description="Low complexity" evidence="1">
    <location>
        <begin position="47"/>
        <end position="79"/>
    </location>
</feature>
<dbReference type="EMBL" id="JACAZI010000006">
    <property type="protein sequence ID" value="KAF7358101.1"/>
    <property type="molecule type" value="Genomic_DNA"/>
</dbReference>
<evidence type="ECO:0000313" key="2">
    <source>
        <dbReference type="EMBL" id="KAF7358101.1"/>
    </source>
</evidence>
<evidence type="ECO:0000256" key="1">
    <source>
        <dbReference type="SAM" id="MobiDB-lite"/>
    </source>
</evidence>
<reference evidence="2" key="1">
    <citation type="submission" date="2020-05" db="EMBL/GenBank/DDBJ databases">
        <title>Mycena genomes resolve the evolution of fungal bioluminescence.</title>
        <authorList>
            <person name="Tsai I.J."/>
        </authorList>
    </citation>
    <scope>NUCLEOTIDE SEQUENCE</scope>
    <source>
        <strain evidence="2">CCC161011</strain>
    </source>
</reference>
<organism evidence="2 3">
    <name type="scientific">Mycena venus</name>
    <dbReference type="NCBI Taxonomy" id="2733690"/>
    <lineage>
        <taxon>Eukaryota</taxon>
        <taxon>Fungi</taxon>
        <taxon>Dikarya</taxon>
        <taxon>Basidiomycota</taxon>
        <taxon>Agaricomycotina</taxon>
        <taxon>Agaricomycetes</taxon>
        <taxon>Agaricomycetidae</taxon>
        <taxon>Agaricales</taxon>
        <taxon>Marasmiineae</taxon>
        <taxon>Mycenaceae</taxon>
        <taxon>Mycena</taxon>
    </lineage>
</organism>
<name>A0A8H6YGY0_9AGAR</name>
<evidence type="ECO:0000313" key="3">
    <source>
        <dbReference type="Proteomes" id="UP000620124"/>
    </source>
</evidence>
<accession>A0A8H6YGY0</accession>
<keyword evidence="3" id="KW-1185">Reference proteome</keyword>
<proteinExistence type="predicted"/>
<gene>
    <name evidence="2" type="ORF">MVEN_00858200</name>
</gene>
<sequence>MTHSESRESLSLEREPGTERRITRSRSSSEVGTKSPVRSPDASPTLPSGAPSPYLASASSPHIPSSSPHLSSTSPSPSASREEEDEEPITFAPTGLRAAESEDFDEEGKADAEAWCARILTPPRTPKRPRT</sequence>
<protein>
    <submittedName>
        <fullName evidence="2">Uncharacterized protein</fullName>
    </submittedName>
</protein>
<feature type="region of interest" description="Disordered" evidence="1">
    <location>
        <begin position="1"/>
        <end position="131"/>
    </location>
</feature>
<feature type="compositionally biased region" description="Basic and acidic residues" evidence="1">
    <location>
        <begin position="1"/>
        <end position="22"/>
    </location>
</feature>
<comment type="caution">
    <text evidence="2">The sequence shown here is derived from an EMBL/GenBank/DDBJ whole genome shotgun (WGS) entry which is preliminary data.</text>
</comment>
<dbReference type="Proteomes" id="UP000620124">
    <property type="component" value="Unassembled WGS sequence"/>
</dbReference>